<organism evidence="1">
    <name type="scientific">marine sediment metagenome</name>
    <dbReference type="NCBI Taxonomy" id="412755"/>
    <lineage>
        <taxon>unclassified sequences</taxon>
        <taxon>metagenomes</taxon>
        <taxon>ecological metagenomes</taxon>
    </lineage>
</organism>
<proteinExistence type="predicted"/>
<dbReference type="AlphaFoldDB" id="A0A0F9JGX2"/>
<evidence type="ECO:0000313" key="1">
    <source>
        <dbReference type="EMBL" id="KKM68798.1"/>
    </source>
</evidence>
<gene>
    <name evidence="1" type="ORF">LCGC14_1457220</name>
</gene>
<accession>A0A0F9JGX2</accession>
<name>A0A0F9JGX2_9ZZZZ</name>
<dbReference type="EMBL" id="LAZR01010104">
    <property type="protein sequence ID" value="KKM68798.1"/>
    <property type="molecule type" value="Genomic_DNA"/>
</dbReference>
<protein>
    <submittedName>
        <fullName evidence="1">Uncharacterized protein</fullName>
    </submittedName>
</protein>
<reference evidence="1" key="1">
    <citation type="journal article" date="2015" name="Nature">
        <title>Complex archaea that bridge the gap between prokaryotes and eukaryotes.</title>
        <authorList>
            <person name="Spang A."/>
            <person name="Saw J.H."/>
            <person name="Jorgensen S.L."/>
            <person name="Zaremba-Niedzwiedzka K."/>
            <person name="Martijn J."/>
            <person name="Lind A.E."/>
            <person name="van Eijk R."/>
            <person name="Schleper C."/>
            <person name="Guy L."/>
            <person name="Ettema T.J."/>
        </authorList>
    </citation>
    <scope>NUCLEOTIDE SEQUENCE</scope>
</reference>
<comment type="caution">
    <text evidence="1">The sequence shown here is derived from an EMBL/GenBank/DDBJ whole genome shotgun (WGS) entry which is preliminary data.</text>
</comment>
<sequence length="116" mass="13702">MKPTDEQKQWLWEQCGWEYDSEFDYWYPPGSPKVRGFYITYRSFEMDIDLNNLFKYAVPKVHDISLIKLNRFQSEWQTAYRAQARLAGKKAPNPIEDKGPAIALFWAIYKALGGKE</sequence>